<evidence type="ECO:0000313" key="4">
    <source>
        <dbReference type="Proteomes" id="UP001163328"/>
    </source>
</evidence>
<dbReference type="RefSeq" id="WP_264432926.1">
    <property type="nucleotide sequence ID" value="NZ_CP081495.1"/>
</dbReference>
<sequence length="540" mass="61388">MFKSKYWFILLILVPIILTNCAKRGSITGGPKDTLAPVLTSSFPKNYSKKFEGKTITLTFDEYVKVKDANKQVIVSPPLKKQLSITPQGGASKTLTLRFTDTLQDNTTYSINFGESIIDNNEGNPYSAFKYVFSTGDVIDSLKLSGTTSDALSQTNDDYVSVMLYPAETFSDSTIYKETPLYITNTLEKNSDFTLDFVKEGTYYLIALKDKGRVNLFDPAVDKIGFLDEPITFPVDSTTTFNLKMFQEIEPFALKRPAQQSNNKVSFGIGKTKFEDFTIDAELNNNKIETRFTRVTEKDSILLWLPELEIQKEDSLKIKLSNLGETYEQALKLKTMKQTDTLVVNIPKSSALNFRDNFTITASTPIETFDATKVTLLKKDSTAVPFEVVLNKLNNKVELLFEKHENEVLTATFLPETLVDFYGKANDTIVAKINIPVYTDFANLNITVENIKEFPIILQLLDSKEKVIYEAYSEKETEFIFNAIEPNKYTVRIIYDTDKNGEWTTGNYLLKQQPEEVYYYPQVIDARANWEINQTITIPQ</sequence>
<evidence type="ECO:0000313" key="3">
    <source>
        <dbReference type="EMBL" id="UYW00805.1"/>
    </source>
</evidence>
<reference evidence="3" key="1">
    <citation type="submission" date="2021-08" db="EMBL/GenBank/DDBJ databases">
        <title>Flavobacterium sp. strain CC-SYL302.</title>
        <authorList>
            <person name="Lin S.-Y."/>
            <person name="Lee T.-H."/>
            <person name="Young C.-C."/>
        </authorList>
    </citation>
    <scope>NUCLEOTIDE SEQUENCE</scope>
    <source>
        <strain evidence="3">CC-SYL302</strain>
    </source>
</reference>
<evidence type="ECO:0000259" key="2">
    <source>
        <dbReference type="Pfam" id="PF13205"/>
    </source>
</evidence>
<dbReference type="Proteomes" id="UP001163328">
    <property type="component" value="Chromosome"/>
</dbReference>
<evidence type="ECO:0000256" key="1">
    <source>
        <dbReference type="ARBA" id="ARBA00022729"/>
    </source>
</evidence>
<name>A0ABY6M067_9FLAO</name>
<dbReference type="InterPro" id="IPR032812">
    <property type="entry name" value="SbsA_Ig"/>
</dbReference>
<feature type="domain" description="SbsA Ig-like" evidence="2">
    <location>
        <begin position="33"/>
        <end position="135"/>
    </location>
</feature>
<gene>
    <name evidence="3" type="ORF">K5I29_09850</name>
</gene>
<proteinExistence type="predicted"/>
<accession>A0ABY6M067</accession>
<dbReference type="Pfam" id="PF13205">
    <property type="entry name" value="Big_5"/>
    <property type="match status" value="1"/>
</dbReference>
<protein>
    <submittedName>
        <fullName evidence="3">Ig-like domain-containing protein</fullName>
    </submittedName>
</protein>
<keyword evidence="4" id="KW-1185">Reference proteome</keyword>
<dbReference type="EMBL" id="CP081495">
    <property type="protein sequence ID" value="UYW00805.1"/>
    <property type="molecule type" value="Genomic_DNA"/>
</dbReference>
<organism evidence="3 4">
    <name type="scientific">Flavobacterium agricola</name>
    <dbReference type="NCBI Taxonomy" id="2870839"/>
    <lineage>
        <taxon>Bacteria</taxon>
        <taxon>Pseudomonadati</taxon>
        <taxon>Bacteroidota</taxon>
        <taxon>Flavobacteriia</taxon>
        <taxon>Flavobacteriales</taxon>
        <taxon>Flavobacteriaceae</taxon>
        <taxon>Flavobacterium</taxon>
    </lineage>
</organism>
<keyword evidence="1" id="KW-0732">Signal</keyword>